<keyword evidence="3" id="KW-1185">Reference proteome</keyword>
<dbReference type="AlphaFoldDB" id="A0A1P8USP6"/>
<dbReference type="GO" id="GO:0016740">
    <property type="term" value="F:transferase activity"/>
    <property type="evidence" value="ECO:0007669"/>
    <property type="project" value="UniProtKB-KW"/>
</dbReference>
<keyword evidence="2" id="KW-0808">Transferase</keyword>
<accession>A0A1P8USP6</accession>
<dbReference type="SUPFAM" id="SSF56112">
    <property type="entry name" value="Protein kinase-like (PK-like)"/>
    <property type="match status" value="1"/>
</dbReference>
<gene>
    <name evidence="2" type="ORF">Ga0080574_TMP2091</name>
</gene>
<name>A0A1P8USP6_9RHOB</name>
<proteinExistence type="predicted"/>
<dbReference type="Proteomes" id="UP000187059">
    <property type="component" value="Chromosome"/>
</dbReference>
<evidence type="ECO:0000259" key="1">
    <source>
        <dbReference type="Pfam" id="PF01636"/>
    </source>
</evidence>
<organism evidence="2 3">
    <name type="scientific">Salipiger abyssi</name>
    <dbReference type="NCBI Taxonomy" id="1250539"/>
    <lineage>
        <taxon>Bacteria</taxon>
        <taxon>Pseudomonadati</taxon>
        <taxon>Pseudomonadota</taxon>
        <taxon>Alphaproteobacteria</taxon>
        <taxon>Rhodobacterales</taxon>
        <taxon>Roseobacteraceae</taxon>
        <taxon>Salipiger</taxon>
    </lineage>
</organism>
<evidence type="ECO:0000313" key="3">
    <source>
        <dbReference type="Proteomes" id="UP000187059"/>
    </source>
</evidence>
<dbReference type="InterPro" id="IPR002575">
    <property type="entry name" value="Aminoglycoside_PTrfase"/>
</dbReference>
<dbReference type="Pfam" id="PF01636">
    <property type="entry name" value="APH"/>
    <property type="match status" value="1"/>
</dbReference>
<dbReference type="EMBL" id="CP015093">
    <property type="protein sequence ID" value="APZ52425.1"/>
    <property type="molecule type" value="Genomic_DNA"/>
</dbReference>
<dbReference type="Gene3D" id="3.90.1200.10">
    <property type="match status" value="1"/>
</dbReference>
<feature type="domain" description="Aminoglycoside phosphotransferase" evidence="1">
    <location>
        <begin position="9"/>
        <end position="65"/>
    </location>
</feature>
<dbReference type="InterPro" id="IPR011009">
    <property type="entry name" value="Kinase-like_dom_sf"/>
</dbReference>
<evidence type="ECO:0000313" key="2">
    <source>
        <dbReference type="EMBL" id="APZ52425.1"/>
    </source>
</evidence>
<sequence>MLPAMPRKLAKAIRAAFADVADTPQGVVHGDLNPGNVIVTNEGPALVDWDESRHDALCLDRVALGLPATRAERRAALAWEIACCWAPEPERARSLARGFIRSAGAAPIP</sequence>
<dbReference type="KEGG" id="paby:Ga0080574_TMP2091"/>
<protein>
    <submittedName>
        <fullName evidence="2">Phosphotransferase family protein</fullName>
    </submittedName>
</protein>
<reference evidence="2 3" key="1">
    <citation type="submission" date="2016-04" db="EMBL/GenBank/DDBJ databases">
        <title>Deep-sea bacteria in the southern Pacific.</title>
        <authorList>
            <person name="Tang K."/>
        </authorList>
    </citation>
    <scope>NUCLEOTIDE SEQUENCE [LARGE SCALE GENOMIC DNA]</scope>
    <source>
        <strain evidence="2 3">JLT2014</strain>
    </source>
</reference>